<organism evidence="1 2">
    <name type="scientific">Mythimna loreyi</name>
    <dbReference type="NCBI Taxonomy" id="667449"/>
    <lineage>
        <taxon>Eukaryota</taxon>
        <taxon>Metazoa</taxon>
        <taxon>Ecdysozoa</taxon>
        <taxon>Arthropoda</taxon>
        <taxon>Hexapoda</taxon>
        <taxon>Insecta</taxon>
        <taxon>Pterygota</taxon>
        <taxon>Neoptera</taxon>
        <taxon>Endopterygota</taxon>
        <taxon>Lepidoptera</taxon>
        <taxon>Glossata</taxon>
        <taxon>Ditrysia</taxon>
        <taxon>Noctuoidea</taxon>
        <taxon>Noctuidae</taxon>
        <taxon>Noctuinae</taxon>
        <taxon>Hadenini</taxon>
        <taxon>Mythimna</taxon>
    </lineage>
</organism>
<keyword evidence="2" id="KW-1185">Reference proteome</keyword>
<proteinExistence type="predicted"/>
<evidence type="ECO:0000313" key="1">
    <source>
        <dbReference type="EMBL" id="KAJ8723060.1"/>
    </source>
</evidence>
<sequence>MDLCPRCYTVVHNYLARGGGAASRDGERSAARGADMSGDAAPGDKKTVAGGEVDAESVLRQLGQLGCFHLRAYVLLALAALQVGLLHTTYIFLAGNVPYSPAPVTLEWCLYHKCIDNERGEGCGRSRRSAQ</sequence>
<reference evidence="1" key="1">
    <citation type="submission" date="2023-03" db="EMBL/GenBank/DDBJ databases">
        <title>Chromosome-level genomes of two armyworms, Mythimna separata and Mythimna loreyi, provide insights into the biosynthesis and reception of sex pheromones.</title>
        <authorList>
            <person name="Zhao H."/>
        </authorList>
    </citation>
    <scope>NUCLEOTIDE SEQUENCE</scope>
    <source>
        <strain evidence="1">BeijingLab</strain>
    </source>
</reference>
<protein>
    <submittedName>
        <fullName evidence="1">Uncharacterized protein</fullName>
    </submittedName>
</protein>
<accession>A0ACC2QQE4</accession>
<gene>
    <name evidence="1" type="ORF">PYW08_002972</name>
</gene>
<comment type="caution">
    <text evidence="1">The sequence shown here is derived from an EMBL/GenBank/DDBJ whole genome shotgun (WGS) entry which is preliminary data.</text>
</comment>
<dbReference type="Proteomes" id="UP001231649">
    <property type="component" value="Chromosome 14"/>
</dbReference>
<dbReference type="EMBL" id="CM056790">
    <property type="protein sequence ID" value="KAJ8723060.1"/>
    <property type="molecule type" value="Genomic_DNA"/>
</dbReference>
<name>A0ACC2QQE4_9NEOP</name>
<evidence type="ECO:0000313" key="2">
    <source>
        <dbReference type="Proteomes" id="UP001231649"/>
    </source>
</evidence>